<organism evidence="2 3">
    <name type="scientific">Podarcis lilfordi</name>
    <name type="common">Lilford's wall lizard</name>
    <dbReference type="NCBI Taxonomy" id="74358"/>
    <lineage>
        <taxon>Eukaryota</taxon>
        <taxon>Metazoa</taxon>
        <taxon>Chordata</taxon>
        <taxon>Craniata</taxon>
        <taxon>Vertebrata</taxon>
        <taxon>Euteleostomi</taxon>
        <taxon>Lepidosauria</taxon>
        <taxon>Squamata</taxon>
        <taxon>Bifurcata</taxon>
        <taxon>Unidentata</taxon>
        <taxon>Episquamata</taxon>
        <taxon>Laterata</taxon>
        <taxon>Lacertibaenia</taxon>
        <taxon>Lacertidae</taxon>
        <taxon>Podarcis</taxon>
    </lineage>
</organism>
<proteinExistence type="predicted"/>
<keyword evidence="3" id="KW-1185">Reference proteome</keyword>
<evidence type="ECO:0000313" key="2">
    <source>
        <dbReference type="EMBL" id="CAI5769644.1"/>
    </source>
</evidence>
<gene>
    <name evidence="2" type="ORF">PODLI_1B017594</name>
</gene>
<evidence type="ECO:0000313" key="3">
    <source>
        <dbReference type="Proteomes" id="UP001178461"/>
    </source>
</evidence>
<dbReference type="AlphaFoldDB" id="A0AA35NZN3"/>
<dbReference type="EMBL" id="OX395128">
    <property type="protein sequence ID" value="CAI5769644.1"/>
    <property type="molecule type" value="Genomic_DNA"/>
</dbReference>
<name>A0AA35NZN3_9SAUR</name>
<accession>A0AA35NZN3</accession>
<evidence type="ECO:0000256" key="1">
    <source>
        <dbReference type="SAM" id="MobiDB-lite"/>
    </source>
</evidence>
<feature type="region of interest" description="Disordered" evidence="1">
    <location>
        <begin position="1"/>
        <end position="26"/>
    </location>
</feature>
<sequence length="124" mass="13777">MKEKHRGKQLKEKATRKEVREKNSKVEEECIAFLDHSESDEDFDLSMLPDLDRYTDSDQEADPESHGGCGKNKQPSGGGASAVETAPRRNKIKLSKEDSFATLGTGFSLVEDEALVLHLLNNQS</sequence>
<feature type="region of interest" description="Disordered" evidence="1">
    <location>
        <begin position="42"/>
        <end position="97"/>
    </location>
</feature>
<dbReference type="Proteomes" id="UP001178461">
    <property type="component" value="Chromosome 3"/>
</dbReference>
<reference evidence="2" key="1">
    <citation type="submission" date="2022-12" db="EMBL/GenBank/DDBJ databases">
        <authorList>
            <person name="Alioto T."/>
            <person name="Alioto T."/>
            <person name="Gomez Garrido J."/>
        </authorList>
    </citation>
    <scope>NUCLEOTIDE SEQUENCE</scope>
</reference>
<protein>
    <submittedName>
        <fullName evidence="2">Uncharacterized protein</fullName>
    </submittedName>
</protein>